<dbReference type="AlphaFoldDB" id="A0A4R5QLW1"/>
<protein>
    <recommendedName>
        <fullName evidence="4">Secreted protein</fullName>
    </recommendedName>
</protein>
<reference evidence="2 3" key="1">
    <citation type="journal article" date="2016" name="J. Microbiol.">
        <title>Dankookia rubra gen. nov., sp. nov., an alphaproteobacterium isolated from sediment of a shallow stream.</title>
        <authorList>
            <person name="Kim W.H."/>
            <person name="Kim D.H."/>
            <person name="Kang K."/>
            <person name="Ahn T.Y."/>
        </authorList>
    </citation>
    <scope>NUCLEOTIDE SEQUENCE [LARGE SCALE GENOMIC DNA]</scope>
    <source>
        <strain evidence="2 3">JCM30602</strain>
    </source>
</reference>
<accession>A0A4R5QLW1</accession>
<organism evidence="2 3">
    <name type="scientific">Dankookia rubra</name>
    <dbReference type="NCBI Taxonomy" id="1442381"/>
    <lineage>
        <taxon>Bacteria</taxon>
        <taxon>Pseudomonadati</taxon>
        <taxon>Pseudomonadota</taxon>
        <taxon>Alphaproteobacteria</taxon>
        <taxon>Acetobacterales</taxon>
        <taxon>Roseomonadaceae</taxon>
        <taxon>Dankookia</taxon>
    </lineage>
</organism>
<keyword evidence="3" id="KW-1185">Reference proteome</keyword>
<sequence length="114" mass="12284">MKRLALGVLLLATLPAQAHDDPHGYPTVARADYVLGCMAANGNTRLALERCACSIDTIAEQLPFASYEAADTVLRMQAGNLGERGAEFRDPPQTRAAVEALRRAQAEATLRCFP</sequence>
<feature type="signal peptide" evidence="1">
    <location>
        <begin position="1"/>
        <end position="18"/>
    </location>
</feature>
<keyword evidence="1" id="KW-0732">Signal</keyword>
<dbReference type="RefSeq" id="WP_133287511.1">
    <property type="nucleotide sequence ID" value="NZ_SMSJ01000004.1"/>
</dbReference>
<feature type="chain" id="PRO_5021009807" description="Secreted protein" evidence="1">
    <location>
        <begin position="19"/>
        <end position="114"/>
    </location>
</feature>
<evidence type="ECO:0000313" key="2">
    <source>
        <dbReference type="EMBL" id="TDH63717.1"/>
    </source>
</evidence>
<evidence type="ECO:0008006" key="4">
    <source>
        <dbReference type="Google" id="ProtNLM"/>
    </source>
</evidence>
<evidence type="ECO:0000256" key="1">
    <source>
        <dbReference type="SAM" id="SignalP"/>
    </source>
</evidence>
<dbReference type="OrthoDB" id="7277196at2"/>
<name>A0A4R5QLW1_9PROT</name>
<comment type="caution">
    <text evidence="2">The sequence shown here is derived from an EMBL/GenBank/DDBJ whole genome shotgun (WGS) entry which is preliminary data.</text>
</comment>
<dbReference type="Proteomes" id="UP000295096">
    <property type="component" value="Unassembled WGS sequence"/>
</dbReference>
<proteinExistence type="predicted"/>
<dbReference type="EMBL" id="SMSJ01000004">
    <property type="protein sequence ID" value="TDH63717.1"/>
    <property type="molecule type" value="Genomic_DNA"/>
</dbReference>
<gene>
    <name evidence="2" type="ORF">E2C06_05165</name>
</gene>
<evidence type="ECO:0000313" key="3">
    <source>
        <dbReference type="Proteomes" id="UP000295096"/>
    </source>
</evidence>